<evidence type="ECO:0000313" key="3">
    <source>
        <dbReference type="EMBL" id="EEC45605.1"/>
    </source>
</evidence>
<dbReference type="AlphaFoldDB" id="B7G796"/>
<evidence type="ECO:0000313" key="4">
    <source>
        <dbReference type="Proteomes" id="UP000000759"/>
    </source>
</evidence>
<name>B7G796_PHATC</name>
<feature type="domain" description="JmjC" evidence="2">
    <location>
        <begin position="134"/>
        <end position="266"/>
    </location>
</feature>
<dbReference type="SMART" id="SM00558">
    <property type="entry name" value="JmjC"/>
    <property type="match status" value="1"/>
</dbReference>
<evidence type="ECO:0000256" key="1">
    <source>
        <dbReference type="SAM" id="MobiDB-lite"/>
    </source>
</evidence>
<dbReference type="OrthoDB" id="203487at2759"/>
<dbReference type="InterPro" id="IPR050910">
    <property type="entry name" value="JMJD6_ArgDemeth/LysHydrox"/>
</dbReference>
<dbReference type="SUPFAM" id="SSF51197">
    <property type="entry name" value="Clavaminate synthase-like"/>
    <property type="match status" value="1"/>
</dbReference>
<dbReference type="GO" id="GO:0045905">
    <property type="term" value="P:positive regulation of translational termination"/>
    <property type="evidence" value="ECO:0007669"/>
    <property type="project" value="TreeGrafter"/>
</dbReference>
<dbReference type="InterPro" id="IPR003347">
    <property type="entry name" value="JmjC_dom"/>
</dbReference>
<dbReference type="GO" id="GO:0005634">
    <property type="term" value="C:nucleus"/>
    <property type="evidence" value="ECO:0007669"/>
    <property type="project" value="TreeGrafter"/>
</dbReference>
<organism evidence="3 4">
    <name type="scientific">Phaeodactylum tricornutum (strain CCAP 1055/1)</name>
    <dbReference type="NCBI Taxonomy" id="556484"/>
    <lineage>
        <taxon>Eukaryota</taxon>
        <taxon>Sar</taxon>
        <taxon>Stramenopiles</taxon>
        <taxon>Ochrophyta</taxon>
        <taxon>Bacillariophyta</taxon>
        <taxon>Bacillariophyceae</taxon>
        <taxon>Bacillariophycidae</taxon>
        <taxon>Naviculales</taxon>
        <taxon>Phaeodactylaceae</taxon>
        <taxon>Phaeodactylum</taxon>
    </lineage>
</organism>
<dbReference type="RefSeq" id="XP_002182869.1">
    <property type="nucleotide sequence ID" value="XM_002182833.1"/>
</dbReference>
<dbReference type="GO" id="GO:0016706">
    <property type="term" value="F:2-oxoglutarate-dependent dioxygenase activity"/>
    <property type="evidence" value="ECO:0007669"/>
    <property type="project" value="TreeGrafter"/>
</dbReference>
<dbReference type="eggNOG" id="KOG2131">
    <property type="taxonomic scope" value="Eukaryota"/>
</dbReference>
<keyword evidence="4" id="KW-1185">Reference proteome</keyword>
<proteinExistence type="predicted"/>
<dbReference type="InParanoid" id="B7G796"/>
<dbReference type="GO" id="GO:0005737">
    <property type="term" value="C:cytoplasm"/>
    <property type="evidence" value="ECO:0007669"/>
    <property type="project" value="TreeGrafter"/>
</dbReference>
<reference evidence="4" key="2">
    <citation type="submission" date="2008-08" db="EMBL/GenBank/DDBJ databases">
        <authorList>
            <consortium name="Diatom Consortium"/>
            <person name="Grigoriev I."/>
            <person name="Grimwood J."/>
            <person name="Kuo A."/>
            <person name="Otillar R.P."/>
            <person name="Salamov A."/>
            <person name="Detter J.C."/>
            <person name="Lindquist E."/>
            <person name="Shapiro H."/>
            <person name="Lucas S."/>
            <person name="Glavina del Rio T."/>
            <person name="Pitluck S."/>
            <person name="Rokhsar D."/>
            <person name="Bowler C."/>
        </authorList>
    </citation>
    <scope>GENOME REANNOTATION</scope>
    <source>
        <strain evidence="4">CCAP 1055/1</strain>
    </source>
</reference>
<dbReference type="PANTHER" id="PTHR12480">
    <property type="entry name" value="ARGININE DEMETHYLASE AND LYSYL-HYDROXYLASE JMJD"/>
    <property type="match status" value="1"/>
</dbReference>
<evidence type="ECO:0000259" key="2">
    <source>
        <dbReference type="PROSITE" id="PS51184"/>
    </source>
</evidence>
<sequence>MTQKQPTRFSEGGVEETSDGDWISDHALSLRRALQYLNSGVANAGAPTAIAEANVVLLFLVIGFTTFHGSEANGLDEDGRATECATKQMPLEEYLQLLNDNTTSHCQGNEESYARSSFCSYYLKDWHLQTWLEMNHPALHPLYEVPELFETDVLNRFLTRFTAGDYRFVYWGPAASVTTPHADVLNSFSWSFNVRGVKIWTFYPPSCLPNFQGRELRVRQEMGTCVFVPAGWKHEVFNEEETISINHNWITSANVDLTWTVVRQELEAVEQELRAWGIDDWEARESMLRGCIGLDVSSFCFMILCRLVELRQNKSELADDHLAALEISSLRSALFVVLEDDSQ</sequence>
<feature type="region of interest" description="Disordered" evidence="1">
    <location>
        <begin position="1"/>
        <end position="20"/>
    </location>
</feature>
<dbReference type="EMBL" id="CM000619">
    <property type="protein sequence ID" value="EEC45605.1"/>
    <property type="molecule type" value="Genomic_DNA"/>
</dbReference>
<dbReference type="GeneID" id="7203700"/>
<dbReference type="PaxDb" id="2850-Phatr48473"/>
<dbReference type="Proteomes" id="UP000000759">
    <property type="component" value="Chromosome 17"/>
</dbReference>
<reference evidence="3 4" key="1">
    <citation type="journal article" date="2008" name="Nature">
        <title>The Phaeodactylum genome reveals the evolutionary history of diatom genomes.</title>
        <authorList>
            <person name="Bowler C."/>
            <person name="Allen A.E."/>
            <person name="Badger J.H."/>
            <person name="Grimwood J."/>
            <person name="Jabbari K."/>
            <person name="Kuo A."/>
            <person name="Maheswari U."/>
            <person name="Martens C."/>
            <person name="Maumus F."/>
            <person name="Otillar R.P."/>
            <person name="Rayko E."/>
            <person name="Salamov A."/>
            <person name="Vandepoele K."/>
            <person name="Beszteri B."/>
            <person name="Gruber A."/>
            <person name="Heijde M."/>
            <person name="Katinka M."/>
            <person name="Mock T."/>
            <person name="Valentin K."/>
            <person name="Verret F."/>
            <person name="Berges J.A."/>
            <person name="Brownlee C."/>
            <person name="Cadoret J.P."/>
            <person name="Chiovitti A."/>
            <person name="Choi C.J."/>
            <person name="Coesel S."/>
            <person name="De Martino A."/>
            <person name="Detter J.C."/>
            <person name="Durkin C."/>
            <person name="Falciatore A."/>
            <person name="Fournet J."/>
            <person name="Haruta M."/>
            <person name="Huysman M.J."/>
            <person name="Jenkins B.D."/>
            <person name="Jiroutova K."/>
            <person name="Jorgensen R.E."/>
            <person name="Joubert Y."/>
            <person name="Kaplan A."/>
            <person name="Kroger N."/>
            <person name="Kroth P.G."/>
            <person name="La Roche J."/>
            <person name="Lindquist E."/>
            <person name="Lommer M."/>
            <person name="Martin-Jezequel V."/>
            <person name="Lopez P.J."/>
            <person name="Lucas S."/>
            <person name="Mangogna M."/>
            <person name="McGinnis K."/>
            <person name="Medlin L.K."/>
            <person name="Montsant A."/>
            <person name="Oudot-Le Secq M.P."/>
            <person name="Napoli C."/>
            <person name="Obornik M."/>
            <person name="Parker M.S."/>
            <person name="Petit J.L."/>
            <person name="Porcel B.M."/>
            <person name="Poulsen N."/>
            <person name="Robison M."/>
            <person name="Rychlewski L."/>
            <person name="Rynearson T.A."/>
            <person name="Schmutz J."/>
            <person name="Shapiro H."/>
            <person name="Siaut M."/>
            <person name="Stanley M."/>
            <person name="Sussman M.R."/>
            <person name="Taylor A.R."/>
            <person name="Vardi A."/>
            <person name="von Dassow P."/>
            <person name="Vyverman W."/>
            <person name="Willis A."/>
            <person name="Wyrwicz L.S."/>
            <person name="Rokhsar D.S."/>
            <person name="Weissenbach J."/>
            <person name="Armbrust E.V."/>
            <person name="Green B.R."/>
            <person name="Van de Peer Y."/>
            <person name="Grigoriev I.V."/>
        </authorList>
    </citation>
    <scope>NUCLEOTIDE SEQUENCE [LARGE SCALE GENOMIC DNA]</scope>
    <source>
        <strain evidence="3 4">CCAP 1055/1</strain>
    </source>
</reference>
<dbReference type="PANTHER" id="PTHR12480:SF6">
    <property type="entry name" value="2-OXOGLUTARATE AND IRON-DEPENDENT OXYGENASE JMJD4"/>
    <property type="match status" value="1"/>
</dbReference>
<dbReference type="Gene3D" id="2.60.120.650">
    <property type="entry name" value="Cupin"/>
    <property type="match status" value="1"/>
</dbReference>
<protein>
    <recommendedName>
        <fullName evidence="2">JmjC domain-containing protein</fullName>
    </recommendedName>
</protein>
<dbReference type="PROSITE" id="PS51184">
    <property type="entry name" value="JMJC"/>
    <property type="match status" value="1"/>
</dbReference>
<dbReference type="GO" id="GO:0043565">
    <property type="term" value="F:sequence-specific DNA binding"/>
    <property type="evidence" value="ECO:0007669"/>
    <property type="project" value="TreeGrafter"/>
</dbReference>
<dbReference type="KEGG" id="pti:PHATRDRAFT_48473"/>
<accession>B7G796</accession>
<gene>
    <name evidence="3" type="ORF">PHATRDRAFT_48473</name>
</gene>